<sequence>MRYCMYSWLNIILMNTTGKIVCILDKLIRSVWGDDSVLSIFANSVVNLITLLTPNFFCFNVVVELYSSDISATFSMRYFLYAFITSGSSKGSR</sequence>
<dbReference type="Proteomes" id="UP001432322">
    <property type="component" value="Unassembled WGS sequence"/>
</dbReference>
<keyword evidence="2" id="KW-1185">Reference proteome</keyword>
<evidence type="ECO:0000313" key="1">
    <source>
        <dbReference type="EMBL" id="GMT35515.1"/>
    </source>
</evidence>
<reference evidence="1" key="1">
    <citation type="submission" date="2023-10" db="EMBL/GenBank/DDBJ databases">
        <title>Genome assembly of Pristionchus species.</title>
        <authorList>
            <person name="Yoshida K."/>
            <person name="Sommer R.J."/>
        </authorList>
    </citation>
    <scope>NUCLEOTIDE SEQUENCE</scope>
    <source>
        <strain evidence="1">RS5133</strain>
    </source>
</reference>
<evidence type="ECO:0000313" key="2">
    <source>
        <dbReference type="Proteomes" id="UP001432322"/>
    </source>
</evidence>
<dbReference type="EMBL" id="BTSY01000007">
    <property type="protein sequence ID" value="GMT35515.1"/>
    <property type="molecule type" value="Genomic_DNA"/>
</dbReference>
<gene>
    <name evidence="1" type="ORF">PFISCL1PPCAC_26812</name>
</gene>
<comment type="caution">
    <text evidence="1">The sequence shown here is derived from an EMBL/GenBank/DDBJ whole genome shotgun (WGS) entry which is preliminary data.</text>
</comment>
<name>A0AAV5WY07_9BILA</name>
<evidence type="ECO:0008006" key="3">
    <source>
        <dbReference type="Google" id="ProtNLM"/>
    </source>
</evidence>
<organism evidence="1 2">
    <name type="scientific">Pristionchus fissidentatus</name>
    <dbReference type="NCBI Taxonomy" id="1538716"/>
    <lineage>
        <taxon>Eukaryota</taxon>
        <taxon>Metazoa</taxon>
        <taxon>Ecdysozoa</taxon>
        <taxon>Nematoda</taxon>
        <taxon>Chromadorea</taxon>
        <taxon>Rhabditida</taxon>
        <taxon>Rhabditina</taxon>
        <taxon>Diplogasteromorpha</taxon>
        <taxon>Diplogasteroidea</taxon>
        <taxon>Neodiplogasteridae</taxon>
        <taxon>Pristionchus</taxon>
    </lineage>
</organism>
<proteinExistence type="predicted"/>
<protein>
    <recommendedName>
        <fullName evidence="3">G protein-coupled receptor</fullName>
    </recommendedName>
</protein>
<dbReference type="AlphaFoldDB" id="A0AAV5WY07"/>
<accession>A0AAV5WY07</accession>